<proteinExistence type="predicted"/>
<keyword evidence="3" id="KW-1185">Reference proteome</keyword>
<reference evidence="2 3" key="1">
    <citation type="journal article" date="2010" name="Science">
        <title>Genomic comparison of the ants Camponotus floridanus and Harpegnathos saltator.</title>
        <authorList>
            <person name="Bonasio R."/>
            <person name="Zhang G."/>
            <person name="Ye C."/>
            <person name="Mutti N.S."/>
            <person name="Fang X."/>
            <person name="Qin N."/>
            <person name="Donahue G."/>
            <person name="Yang P."/>
            <person name="Li Q."/>
            <person name="Li C."/>
            <person name="Zhang P."/>
            <person name="Huang Z."/>
            <person name="Berger S.L."/>
            <person name="Reinberg D."/>
            <person name="Wang J."/>
            <person name="Liebig J."/>
        </authorList>
    </citation>
    <scope>NUCLEOTIDE SEQUENCE [LARGE SCALE GENOMIC DNA]</scope>
    <source>
        <strain evidence="3">C129</strain>
    </source>
</reference>
<dbReference type="AlphaFoldDB" id="E1ZYN6"/>
<dbReference type="InParanoid" id="E1ZYN6"/>
<gene>
    <name evidence="2" type="ORF">EAG_15135</name>
</gene>
<name>E1ZYN6_CAMFO</name>
<organism evidence="3">
    <name type="scientific">Camponotus floridanus</name>
    <name type="common">Florida carpenter ant</name>
    <dbReference type="NCBI Taxonomy" id="104421"/>
    <lineage>
        <taxon>Eukaryota</taxon>
        <taxon>Metazoa</taxon>
        <taxon>Ecdysozoa</taxon>
        <taxon>Arthropoda</taxon>
        <taxon>Hexapoda</taxon>
        <taxon>Insecta</taxon>
        <taxon>Pterygota</taxon>
        <taxon>Neoptera</taxon>
        <taxon>Endopterygota</taxon>
        <taxon>Hymenoptera</taxon>
        <taxon>Apocrita</taxon>
        <taxon>Aculeata</taxon>
        <taxon>Formicoidea</taxon>
        <taxon>Formicidae</taxon>
        <taxon>Formicinae</taxon>
        <taxon>Camponotus</taxon>
    </lineage>
</organism>
<dbReference type="EMBL" id="GL435237">
    <property type="protein sequence ID" value="EFN73700.1"/>
    <property type="molecule type" value="Genomic_DNA"/>
</dbReference>
<evidence type="ECO:0000256" key="1">
    <source>
        <dbReference type="SAM" id="MobiDB-lite"/>
    </source>
</evidence>
<feature type="region of interest" description="Disordered" evidence="1">
    <location>
        <begin position="196"/>
        <end position="222"/>
    </location>
</feature>
<dbReference type="Proteomes" id="UP000000311">
    <property type="component" value="Unassembled WGS sequence"/>
</dbReference>
<accession>E1ZYN6</accession>
<evidence type="ECO:0000313" key="2">
    <source>
        <dbReference type="EMBL" id="EFN73700.1"/>
    </source>
</evidence>
<dbReference type="STRING" id="104421.E1ZYN6"/>
<evidence type="ECO:0000313" key="3">
    <source>
        <dbReference type="Proteomes" id="UP000000311"/>
    </source>
</evidence>
<protein>
    <submittedName>
        <fullName evidence="2">Uncharacterized protein</fullName>
    </submittedName>
</protein>
<sequence>MAGGWVSAGETVLIDSEEPPSRRSKLGGPASGPLFSSLYPFLPFLSRYNVRFTFGRTLERAHFLTQDALNFSAPTRYRERLSSIPGHRRHRRRGVVPAPVWALRKEKCNVLNVAIYRERYIRRLIKNQREAERRKIHRRLSCRRSKTSTKTLSPFSTGCPVFQRSIREFFEAYRETGAKGRGIIERDPSILPAIFRAGPTNPPPTTSLSLPSPPHSQPPRSPALCHAAETNHPQVFSPGVKAAEKGLRREHRRRGFLPKAPPANGTTAVQCPACPGVQRPTHAAVRTFMNAPILAYCLVKPLHGTDSFLLLRRNKRRETGSPREQELGVRFRESFAIKRNRWRNDCTWNVDYYPGVEKIVHSRDGWAARGQFSGKKILILISCKWPPLPLAGYGNSTAPVAEPRRGVARRHDAVRVYFMLYSTTESGHSLPPYLSILPIFLPASLFQKHLQWRQTLTSQAGKMLTFREKPHAS</sequence>
<feature type="compositionally biased region" description="Pro residues" evidence="1">
    <location>
        <begin position="200"/>
        <end position="221"/>
    </location>
</feature>